<evidence type="ECO:0000256" key="1">
    <source>
        <dbReference type="SAM" id="MobiDB-lite"/>
    </source>
</evidence>
<feature type="region of interest" description="Disordered" evidence="1">
    <location>
        <begin position="126"/>
        <end position="147"/>
    </location>
</feature>
<dbReference type="EMBL" id="SRLO01000695">
    <property type="protein sequence ID" value="TNN48479.1"/>
    <property type="molecule type" value="Genomic_DNA"/>
</dbReference>
<organism evidence="2 3">
    <name type="scientific">Liparis tanakae</name>
    <name type="common">Tanaka's snailfish</name>
    <dbReference type="NCBI Taxonomy" id="230148"/>
    <lineage>
        <taxon>Eukaryota</taxon>
        <taxon>Metazoa</taxon>
        <taxon>Chordata</taxon>
        <taxon>Craniata</taxon>
        <taxon>Vertebrata</taxon>
        <taxon>Euteleostomi</taxon>
        <taxon>Actinopterygii</taxon>
        <taxon>Neopterygii</taxon>
        <taxon>Teleostei</taxon>
        <taxon>Neoteleostei</taxon>
        <taxon>Acanthomorphata</taxon>
        <taxon>Eupercaria</taxon>
        <taxon>Perciformes</taxon>
        <taxon>Cottioidei</taxon>
        <taxon>Cottales</taxon>
        <taxon>Liparidae</taxon>
        <taxon>Liparis</taxon>
    </lineage>
</organism>
<proteinExistence type="predicted"/>
<name>A0A4Z2G4M5_9TELE</name>
<protein>
    <submittedName>
        <fullName evidence="2">Uncharacterized protein</fullName>
    </submittedName>
</protein>
<keyword evidence="3" id="KW-1185">Reference proteome</keyword>
<gene>
    <name evidence="2" type="ORF">EYF80_041310</name>
</gene>
<comment type="caution">
    <text evidence="2">The sequence shown here is derived from an EMBL/GenBank/DDBJ whole genome shotgun (WGS) entry which is preliminary data.</text>
</comment>
<accession>A0A4Z2G4M5</accession>
<reference evidence="2 3" key="1">
    <citation type="submission" date="2019-03" db="EMBL/GenBank/DDBJ databases">
        <title>First draft genome of Liparis tanakae, snailfish: a comprehensive survey of snailfish specific genes.</title>
        <authorList>
            <person name="Kim W."/>
            <person name="Song I."/>
            <person name="Jeong J.-H."/>
            <person name="Kim D."/>
            <person name="Kim S."/>
            <person name="Ryu S."/>
            <person name="Song J.Y."/>
            <person name="Lee S.K."/>
        </authorList>
    </citation>
    <scope>NUCLEOTIDE SEQUENCE [LARGE SCALE GENOMIC DNA]</scope>
    <source>
        <tissue evidence="2">Muscle</tissue>
    </source>
</reference>
<evidence type="ECO:0000313" key="3">
    <source>
        <dbReference type="Proteomes" id="UP000314294"/>
    </source>
</evidence>
<dbReference type="Proteomes" id="UP000314294">
    <property type="component" value="Unassembled WGS sequence"/>
</dbReference>
<dbReference type="AlphaFoldDB" id="A0A4Z2G4M5"/>
<sequence>MQLVEFKQRYSDGRGHWAADDGAVRGVSGVGRLLADLVRFSVCDVRSPLPLLRLFHAAIASVILMFLSDVTDPFLFGADQNSSSALGQRHCLSRVSRASTSAADSSPWTLLSRVRTLTPPVVLSFSPTTAETRGDTEHSVPAAGPLNATTADSDVAQILLRTSGEVKLEGEPEHIVDAAEEVQAALHL</sequence>
<evidence type="ECO:0000313" key="2">
    <source>
        <dbReference type="EMBL" id="TNN48479.1"/>
    </source>
</evidence>